<proteinExistence type="predicted"/>
<evidence type="ECO:0000313" key="1">
    <source>
        <dbReference type="EMBL" id="KAG2322858.1"/>
    </source>
</evidence>
<name>A0A8X7W6B5_BRACI</name>
<gene>
    <name evidence="1" type="ORF">Bca52824_016071</name>
</gene>
<sequence>MSQGDNFQSVNSESIILSSSTDMGCVELATERKKIQRGWTRDNPGRRFLGCRGRRVGNKYVGCDFCQWFDREPPYG</sequence>
<reference evidence="1 2" key="1">
    <citation type="submission" date="2020-02" db="EMBL/GenBank/DDBJ databases">
        <authorList>
            <person name="Ma Q."/>
            <person name="Huang Y."/>
            <person name="Song X."/>
            <person name="Pei D."/>
        </authorList>
    </citation>
    <scope>NUCLEOTIDE SEQUENCE [LARGE SCALE GENOMIC DNA]</scope>
    <source>
        <strain evidence="1">Sxm20200214</strain>
        <tissue evidence="1">Leaf</tissue>
    </source>
</reference>
<keyword evidence="2" id="KW-1185">Reference proteome</keyword>
<dbReference type="OrthoDB" id="1083732at2759"/>
<comment type="caution">
    <text evidence="1">The sequence shown here is derived from an EMBL/GenBank/DDBJ whole genome shotgun (WGS) entry which is preliminary data.</text>
</comment>
<dbReference type="Proteomes" id="UP000886595">
    <property type="component" value="Unassembled WGS sequence"/>
</dbReference>
<evidence type="ECO:0000313" key="2">
    <source>
        <dbReference type="Proteomes" id="UP000886595"/>
    </source>
</evidence>
<organism evidence="1 2">
    <name type="scientific">Brassica carinata</name>
    <name type="common">Ethiopian mustard</name>
    <name type="synonym">Abyssinian cabbage</name>
    <dbReference type="NCBI Taxonomy" id="52824"/>
    <lineage>
        <taxon>Eukaryota</taxon>
        <taxon>Viridiplantae</taxon>
        <taxon>Streptophyta</taxon>
        <taxon>Embryophyta</taxon>
        <taxon>Tracheophyta</taxon>
        <taxon>Spermatophyta</taxon>
        <taxon>Magnoliopsida</taxon>
        <taxon>eudicotyledons</taxon>
        <taxon>Gunneridae</taxon>
        <taxon>Pentapetalae</taxon>
        <taxon>rosids</taxon>
        <taxon>malvids</taxon>
        <taxon>Brassicales</taxon>
        <taxon>Brassicaceae</taxon>
        <taxon>Brassiceae</taxon>
        <taxon>Brassica</taxon>
    </lineage>
</organism>
<dbReference type="EMBL" id="JAAMPC010000003">
    <property type="protein sequence ID" value="KAG2322858.1"/>
    <property type="molecule type" value="Genomic_DNA"/>
</dbReference>
<accession>A0A8X7W6B5</accession>
<dbReference type="AlphaFoldDB" id="A0A8X7W6B5"/>
<protein>
    <submittedName>
        <fullName evidence="1">Uncharacterized protein</fullName>
    </submittedName>
</protein>